<dbReference type="Proteomes" id="UP000486297">
    <property type="component" value="Unassembled WGS sequence"/>
</dbReference>
<feature type="transmembrane region" description="Helical" evidence="5">
    <location>
        <begin position="177"/>
        <end position="198"/>
    </location>
</feature>
<keyword evidence="3 5" id="KW-1133">Transmembrane helix</keyword>
<sequence length="232" mass="24489">MMKTKHNEHHLSHRNNWLRAGVLGANDGLISTASLLTGMVAAKPDFHTLLLAGASALVAGAISMAAGEYVSVSSQADTEKADMKMEKRELALHAEEELQELATIYQERGLTPELAQEVAKQLTGHNALDAHMRDEIGISEETFANPLQAAFSSAVAFIVGAAIPMLVILLLPLNMLWTALIVSTLIGLAGLGYLSAKLGGAPARPAMMRVVIWGCVAMGVTTLIGKLVGIAV</sequence>
<organism evidence="6 7">
    <name type="scientific">Neisseria brasiliensis</name>
    <dbReference type="NCBI Taxonomy" id="2666100"/>
    <lineage>
        <taxon>Bacteria</taxon>
        <taxon>Pseudomonadati</taxon>
        <taxon>Pseudomonadota</taxon>
        <taxon>Betaproteobacteria</taxon>
        <taxon>Neisseriales</taxon>
        <taxon>Neisseriaceae</taxon>
        <taxon>Neisseria</taxon>
    </lineage>
</organism>
<dbReference type="GO" id="GO:0030026">
    <property type="term" value="P:intracellular manganese ion homeostasis"/>
    <property type="evidence" value="ECO:0007669"/>
    <property type="project" value="InterPro"/>
</dbReference>
<evidence type="ECO:0000256" key="4">
    <source>
        <dbReference type="ARBA" id="ARBA00023136"/>
    </source>
</evidence>
<name>A0A7X2KYP6_9NEIS</name>
<dbReference type="Pfam" id="PF01988">
    <property type="entry name" value="VIT1"/>
    <property type="match status" value="1"/>
</dbReference>
<evidence type="ECO:0000313" key="6">
    <source>
        <dbReference type="EMBL" id="MRN38896.1"/>
    </source>
</evidence>
<comment type="caution">
    <text evidence="6">The sequence shown here is derived from an EMBL/GenBank/DDBJ whole genome shotgun (WGS) entry which is preliminary data.</text>
</comment>
<accession>A0A7X2KYP6</accession>
<dbReference type="GO" id="GO:0012505">
    <property type="term" value="C:endomembrane system"/>
    <property type="evidence" value="ECO:0007669"/>
    <property type="project" value="UniProtKB-SubCell"/>
</dbReference>
<feature type="transmembrane region" description="Helical" evidence="5">
    <location>
        <begin position="20"/>
        <end position="42"/>
    </location>
</feature>
<dbReference type="AlphaFoldDB" id="A0A7X2KYP6"/>
<comment type="subcellular location">
    <subcellularLocation>
        <location evidence="1">Endomembrane system</location>
        <topology evidence="1">Multi-pass membrane protein</topology>
    </subcellularLocation>
</comment>
<proteinExistence type="predicted"/>
<keyword evidence="4 5" id="KW-0472">Membrane</keyword>
<dbReference type="PANTHER" id="PTHR31851">
    <property type="entry name" value="FE(2+)/MN(2+) TRANSPORTER PCL1"/>
    <property type="match status" value="1"/>
</dbReference>
<evidence type="ECO:0000256" key="1">
    <source>
        <dbReference type="ARBA" id="ARBA00004127"/>
    </source>
</evidence>
<dbReference type="InterPro" id="IPR008217">
    <property type="entry name" value="Ccc1_fam"/>
</dbReference>
<protein>
    <submittedName>
        <fullName evidence="6">VIT family protein</fullName>
    </submittedName>
</protein>
<dbReference type="CDD" id="cd02432">
    <property type="entry name" value="Nodulin-21_like_1"/>
    <property type="match status" value="1"/>
</dbReference>
<feature type="transmembrane region" description="Helical" evidence="5">
    <location>
        <begin position="48"/>
        <end position="70"/>
    </location>
</feature>
<feature type="transmembrane region" description="Helical" evidence="5">
    <location>
        <begin position="149"/>
        <end position="171"/>
    </location>
</feature>
<dbReference type="EMBL" id="WJXO01000001">
    <property type="protein sequence ID" value="MRN38896.1"/>
    <property type="molecule type" value="Genomic_DNA"/>
</dbReference>
<dbReference type="GO" id="GO:0005384">
    <property type="term" value="F:manganese ion transmembrane transporter activity"/>
    <property type="evidence" value="ECO:0007669"/>
    <property type="project" value="InterPro"/>
</dbReference>
<reference evidence="6" key="1">
    <citation type="journal article" name="Emerg. Infect. Dis.">
        <title>Two cases of a newly characterized neisseria species.</title>
        <authorList>
            <person name="Mustapha M."/>
            <person name="Lemos A.P.S."/>
            <person name="Harrison L.H."/>
            <person name="Vantyne D."/>
            <person name="Sacchi C.T."/>
        </authorList>
    </citation>
    <scope>NUCLEOTIDE SEQUENCE</scope>
    <source>
        <strain evidence="6">N.95.16</strain>
    </source>
</reference>
<gene>
    <name evidence="6" type="ORF">GJU80_10530</name>
</gene>
<feature type="transmembrane region" description="Helical" evidence="5">
    <location>
        <begin position="210"/>
        <end position="231"/>
    </location>
</feature>
<evidence type="ECO:0000256" key="5">
    <source>
        <dbReference type="SAM" id="Phobius"/>
    </source>
</evidence>
<evidence type="ECO:0000313" key="7">
    <source>
        <dbReference type="Proteomes" id="UP000486297"/>
    </source>
</evidence>
<evidence type="ECO:0000256" key="2">
    <source>
        <dbReference type="ARBA" id="ARBA00022692"/>
    </source>
</evidence>
<keyword evidence="7" id="KW-1185">Reference proteome</keyword>
<keyword evidence="2 5" id="KW-0812">Transmembrane</keyword>
<evidence type="ECO:0000256" key="3">
    <source>
        <dbReference type="ARBA" id="ARBA00022989"/>
    </source>
</evidence>